<feature type="transmembrane region" description="Helical" evidence="7">
    <location>
        <begin position="367"/>
        <end position="385"/>
    </location>
</feature>
<protein>
    <submittedName>
        <fullName evidence="12">Small-conductance mechanosensitive channel</fullName>
    </submittedName>
</protein>
<evidence type="ECO:0000259" key="11">
    <source>
        <dbReference type="Pfam" id="PF25392"/>
    </source>
</evidence>
<feature type="transmembrane region" description="Helical" evidence="7">
    <location>
        <begin position="529"/>
        <end position="551"/>
    </location>
</feature>
<feature type="transmembrane region" description="Helical" evidence="7">
    <location>
        <begin position="397"/>
        <end position="419"/>
    </location>
</feature>
<feature type="transmembrane region" description="Helical" evidence="7">
    <location>
        <begin position="202"/>
        <end position="226"/>
    </location>
</feature>
<dbReference type="Gene3D" id="2.30.30.60">
    <property type="match status" value="1"/>
</dbReference>
<evidence type="ECO:0000259" key="8">
    <source>
        <dbReference type="Pfam" id="PF00924"/>
    </source>
</evidence>
<feature type="domain" description="Mechanosensitive ion channel transmembrane helices 2/3" evidence="10">
    <location>
        <begin position="536"/>
        <end position="576"/>
    </location>
</feature>
<feature type="transmembrane region" description="Helical" evidence="7">
    <location>
        <begin position="446"/>
        <end position="467"/>
    </location>
</feature>
<feature type="domain" description="Mechanosensitive ion channel MscS C-terminal" evidence="9">
    <location>
        <begin position="672"/>
        <end position="735"/>
    </location>
</feature>
<feature type="transmembrane region" description="Helical" evidence="7">
    <location>
        <begin position="284"/>
        <end position="303"/>
    </location>
</feature>
<dbReference type="InterPro" id="IPR011066">
    <property type="entry name" value="MscS_channel_C_sf"/>
</dbReference>
<keyword evidence="5 7" id="KW-1133">Transmembrane helix</keyword>
<evidence type="ECO:0000256" key="5">
    <source>
        <dbReference type="ARBA" id="ARBA00022989"/>
    </source>
</evidence>
<evidence type="ECO:0000256" key="3">
    <source>
        <dbReference type="ARBA" id="ARBA00022475"/>
    </source>
</evidence>
<evidence type="ECO:0000259" key="10">
    <source>
        <dbReference type="Pfam" id="PF21088"/>
    </source>
</evidence>
<dbReference type="SUPFAM" id="SSF82861">
    <property type="entry name" value="Mechanosensitive channel protein MscS (YggB), transmembrane region"/>
    <property type="match status" value="1"/>
</dbReference>
<proteinExistence type="inferred from homology"/>
<evidence type="ECO:0000313" key="13">
    <source>
        <dbReference type="Proteomes" id="UP000783934"/>
    </source>
</evidence>
<feature type="transmembrane region" description="Helical" evidence="7">
    <location>
        <begin position="146"/>
        <end position="167"/>
    </location>
</feature>
<evidence type="ECO:0000256" key="6">
    <source>
        <dbReference type="ARBA" id="ARBA00023136"/>
    </source>
</evidence>
<keyword evidence="6 7" id="KW-0472">Membrane</keyword>
<feature type="transmembrane region" description="Helical" evidence="7">
    <location>
        <begin position="246"/>
        <end position="264"/>
    </location>
</feature>
<dbReference type="PANTHER" id="PTHR30460">
    <property type="entry name" value="MODERATE CONDUCTANCE MECHANOSENSITIVE CHANNEL YBIO"/>
    <property type="match status" value="1"/>
</dbReference>
<evidence type="ECO:0000313" key="12">
    <source>
        <dbReference type="EMBL" id="NJB65168.1"/>
    </source>
</evidence>
<dbReference type="InterPro" id="IPR006685">
    <property type="entry name" value="MscS_channel_2nd"/>
</dbReference>
<sequence length="779" mass="85863">MTDNATLRCAKLFLLRAFMLVFLLVGSTLFTHTTAWSQTVEPTPADPRLSYEGLAEVLDNDELRSQLIQELRDLAQTEPAAAATPAANDLGVLNETNTPTTVKSNQWMTALQYFAYQLHVDLKASWAVLKQVVTQDPQKIEQIKRWRAPVLGLLIVVVLSLLIYGIGRRVATPLFARLNQWAHRPPTTGHWVLTRSLRFRKLMAVAAALLVDWATIVVAALVGYAGVVSLNGADPSSSSAFLSMQFLMAFVVVEGVKSLSRAVFSTRYEQLRLLPIGSASAQFWNRWFSMVVSVGGYGLRVVVPLLTVILSSAVANVVGTLLALAVYAYAVSVLWTKRHSVTQTFLDEANRTENAVMGTVLRIMARLWVWVAILYFTALLVVTQVTHDNALVFMAQASAQTLLVFLIGGILSLVVSILANHRLHLSEYWHNNFPLLEERLNSYVPALLRVIRLAIVIGMLLCVFDAWKLFNLKQWLLSAHGQTVLNTFIRVVVVLTIAALSWTLLASMIEHRLTRATGVKLPTEREKTLLILFRNALAIVIVTLTVLVVLSQVGIDIGPLIAGAGVVGLAIGFGAQKLVQDVITGVFIQLENGMNQNDVVEVAGLFGVVEKLTIRSVVIRTLDGGYHLVPFSSIDCVANHTRDYGYHHGEYLISLRESVDDVIEHMHAAFADLKRDPEVAEYILEDISIPGVTNLGSAGATIRVLIKTAPGMQWAVQRSFNRLLKQHFDAAGIEIPYPQTVVHFGRDKDGNSAPANIHMVDALAQRQRNPEIIPPTPEI</sequence>
<dbReference type="Pfam" id="PF25392">
    <property type="entry name" value="MS_channel_TM1"/>
    <property type="match status" value="1"/>
</dbReference>
<dbReference type="Pfam" id="PF00924">
    <property type="entry name" value="MS_channel_2nd"/>
    <property type="match status" value="1"/>
</dbReference>
<dbReference type="InterPro" id="IPR057485">
    <property type="entry name" value="YbiO-like_TM1"/>
</dbReference>
<comment type="subcellular location">
    <subcellularLocation>
        <location evidence="1">Cell membrane</location>
        <topology evidence="1">Multi-pass membrane protein</topology>
    </subcellularLocation>
</comment>
<name>A0ABX0WQY6_9BURK</name>
<feature type="domain" description="Mechanosensitive ion channel MscS" evidence="8">
    <location>
        <begin position="578"/>
        <end position="641"/>
    </location>
</feature>
<dbReference type="InterPro" id="IPR010920">
    <property type="entry name" value="LSM_dom_sf"/>
</dbReference>
<feature type="transmembrane region" description="Helical" evidence="7">
    <location>
        <begin position="309"/>
        <end position="330"/>
    </location>
</feature>
<dbReference type="Pfam" id="PF21082">
    <property type="entry name" value="MS_channel_3rd"/>
    <property type="match status" value="1"/>
</dbReference>
<feature type="transmembrane region" description="Helical" evidence="7">
    <location>
        <begin position="557"/>
        <end position="575"/>
    </location>
</feature>
<dbReference type="RefSeq" id="WP_167661212.1">
    <property type="nucleotide sequence ID" value="NZ_BMCQ01000001.1"/>
</dbReference>
<dbReference type="SUPFAM" id="SSF82689">
    <property type="entry name" value="Mechanosensitive channel protein MscS (YggB), C-terminal domain"/>
    <property type="match status" value="1"/>
</dbReference>
<dbReference type="PANTHER" id="PTHR30460:SF0">
    <property type="entry name" value="MODERATE CONDUCTANCE MECHANOSENSITIVE CHANNEL YBIO"/>
    <property type="match status" value="1"/>
</dbReference>
<feature type="domain" description="Moderate conductance mechanosensitive channel YbiO-like transmembrane helix 1" evidence="11">
    <location>
        <begin position="397"/>
        <end position="475"/>
    </location>
</feature>
<gene>
    <name evidence="12" type="ORF">GGR41_001397</name>
</gene>
<reference evidence="12 13" key="1">
    <citation type="submission" date="2020-03" db="EMBL/GenBank/DDBJ databases">
        <title>Genomic Encyclopedia of Type Strains, Phase IV (KMG-IV): sequencing the most valuable type-strain genomes for metagenomic binning, comparative biology and taxonomic classification.</title>
        <authorList>
            <person name="Goeker M."/>
        </authorList>
    </citation>
    <scope>NUCLEOTIDE SEQUENCE [LARGE SCALE GENOMIC DNA]</scope>
    <source>
        <strain evidence="12 13">DSM 26613</strain>
    </source>
</reference>
<keyword evidence="3" id="KW-1003">Cell membrane</keyword>
<evidence type="ECO:0000259" key="9">
    <source>
        <dbReference type="Pfam" id="PF21082"/>
    </source>
</evidence>
<dbReference type="InterPro" id="IPR049278">
    <property type="entry name" value="MS_channel_C"/>
</dbReference>
<comment type="caution">
    <text evidence="12">The sequence shown here is derived from an EMBL/GenBank/DDBJ whole genome shotgun (WGS) entry which is preliminary data.</text>
</comment>
<dbReference type="InterPro" id="IPR045276">
    <property type="entry name" value="YbiO_bact"/>
</dbReference>
<dbReference type="InterPro" id="IPR049142">
    <property type="entry name" value="MS_channel_1st"/>
</dbReference>
<dbReference type="Gene3D" id="1.10.287.1260">
    <property type="match status" value="1"/>
</dbReference>
<evidence type="ECO:0000256" key="4">
    <source>
        <dbReference type="ARBA" id="ARBA00022692"/>
    </source>
</evidence>
<evidence type="ECO:0000256" key="7">
    <source>
        <dbReference type="SAM" id="Phobius"/>
    </source>
</evidence>
<dbReference type="EMBL" id="JAATIZ010000002">
    <property type="protein sequence ID" value="NJB65168.1"/>
    <property type="molecule type" value="Genomic_DNA"/>
</dbReference>
<dbReference type="SUPFAM" id="SSF50182">
    <property type="entry name" value="Sm-like ribonucleoproteins"/>
    <property type="match status" value="1"/>
</dbReference>
<dbReference type="InterPro" id="IPR011014">
    <property type="entry name" value="MscS_channel_TM-2"/>
</dbReference>
<feature type="transmembrane region" description="Helical" evidence="7">
    <location>
        <begin position="487"/>
        <end position="509"/>
    </location>
</feature>
<organism evidence="12 13">
    <name type="scientific">Paenalcaligenes hominis</name>
    <dbReference type="NCBI Taxonomy" id="643674"/>
    <lineage>
        <taxon>Bacteria</taxon>
        <taxon>Pseudomonadati</taxon>
        <taxon>Pseudomonadota</taxon>
        <taxon>Betaproteobacteria</taxon>
        <taxon>Burkholderiales</taxon>
        <taxon>Alcaligenaceae</taxon>
        <taxon>Paenalcaligenes</taxon>
    </lineage>
</organism>
<dbReference type="Pfam" id="PF21088">
    <property type="entry name" value="MS_channel_1st"/>
    <property type="match status" value="1"/>
</dbReference>
<evidence type="ECO:0000256" key="1">
    <source>
        <dbReference type="ARBA" id="ARBA00004651"/>
    </source>
</evidence>
<dbReference type="Proteomes" id="UP000783934">
    <property type="component" value="Unassembled WGS sequence"/>
</dbReference>
<evidence type="ECO:0000256" key="2">
    <source>
        <dbReference type="ARBA" id="ARBA00008017"/>
    </source>
</evidence>
<feature type="transmembrane region" description="Helical" evidence="7">
    <location>
        <begin position="12"/>
        <end position="30"/>
    </location>
</feature>
<keyword evidence="4 7" id="KW-0812">Transmembrane</keyword>
<accession>A0ABX0WQY6</accession>
<dbReference type="Gene3D" id="3.30.70.100">
    <property type="match status" value="1"/>
</dbReference>
<comment type="similarity">
    <text evidence="2">Belongs to the MscS (TC 1.A.23) family.</text>
</comment>
<dbReference type="InterPro" id="IPR023408">
    <property type="entry name" value="MscS_beta-dom_sf"/>
</dbReference>
<keyword evidence="13" id="KW-1185">Reference proteome</keyword>